<dbReference type="EC" id="4.2.1.1" evidence="4"/>
<accession>A0A1B6LUD0</accession>
<dbReference type="SUPFAM" id="SSF51069">
    <property type="entry name" value="Carbonic anhydrase"/>
    <property type="match status" value="1"/>
</dbReference>
<comment type="catalytic activity">
    <reaction evidence="4">
        <text>hydrogencarbonate + H(+) = CO2 + H2O</text>
        <dbReference type="Rhea" id="RHEA:10748"/>
        <dbReference type="ChEBI" id="CHEBI:15377"/>
        <dbReference type="ChEBI" id="CHEBI:15378"/>
        <dbReference type="ChEBI" id="CHEBI:16526"/>
        <dbReference type="ChEBI" id="CHEBI:17544"/>
        <dbReference type="EC" id="4.2.1.1"/>
    </reaction>
</comment>
<dbReference type="PANTHER" id="PTHR18952">
    <property type="entry name" value="CARBONIC ANHYDRASE"/>
    <property type="match status" value="1"/>
</dbReference>
<comment type="similarity">
    <text evidence="1 4">Belongs to the alpha-carbonic anhydrase family.</text>
</comment>
<protein>
    <recommendedName>
        <fullName evidence="4">Carbonic anhydrase</fullName>
        <ecNumber evidence="4">4.2.1.1</ecNumber>
    </recommendedName>
</protein>
<keyword evidence="3 4" id="KW-0862">Zinc</keyword>
<keyword evidence="2 4" id="KW-0479">Metal-binding</keyword>
<dbReference type="GO" id="GO:0008270">
    <property type="term" value="F:zinc ion binding"/>
    <property type="evidence" value="ECO:0007669"/>
    <property type="project" value="UniProtKB-UniRule"/>
</dbReference>
<reference evidence="6" key="1">
    <citation type="submission" date="2015-11" db="EMBL/GenBank/DDBJ databases">
        <title>De novo transcriptome assembly of four potential Pierce s Disease insect vectors from Arizona vineyards.</title>
        <authorList>
            <person name="Tassone E.E."/>
        </authorList>
    </citation>
    <scope>NUCLEOTIDE SEQUENCE</scope>
</reference>
<dbReference type="InterPro" id="IPR018338">
    <property type="entry name" value="Carbonic_anhydrase_a-class_CS"/>
</dbReference>
<evidence type="ECO:0000256" key="4">
    <source>
        <dbReference type="RuleBase" id="RU367011"/>
    </source>
</evidence>
<keyword evidence="4" id="KW-0456">Lyase</keyword>
<dbReference type="InterPro" id="IPR036398">
    <property type="entry name" value="CA_dom_sf"/>
</dbReference>
<evidence type="ECO:0000259" key="5">
    <source>
        <dbReference type="PROSITE" id="PS51144"/>
    </source>
</evidence>
<dbReference type="PROSITE" id="PS00162">
    <property type="entry name" value="ALPHA_CA_1"/>
    <property type="match status" value="1"/>
</dbReference>
<dbReference type="InterPro" id="IPR001148">
    <property type="entry name" value="CA_dom"/>
</dbReference>
<organism evidence="6">
    <name type="scientific">Graphocephala atropunctata</name>
    <dbReference type="NCBI Taxonomy" id="36148"/>
    <lineage>
        <taxon>Eukaryota</taxon>
        <taxon>Metazoa</taxon>
        <taxon>Ecdysozoa</taxon>
        <taxon>Arthropoda</taxon>
        <taxon>Hexapoda</taxon>
        <taxon>Insecta</taxon>
        <taxon>Pterygota</taxon>
        <taxon>Neoptera</taxon>
        <taxon>Paraneoptera</taxon>
        <taxon>Hemiptera</taxon>
        <taxon>Auchenorrhyncha</taxon>
        <taxon>Membracoidea</taxon>
        <taxon>Cicadellidae</taxon>
        <taxon>Cicadellinae</taxon>
        <taxon>Cicadellini</taxon>
        <taxon>Graphocephala</taxon>
    </lineage>
</organism>
<dbReference type="CDD" id="cd00326">
    <property type="entry name" value="alpha_CA"/>
    <property type="match status" value="1"/>
</dbReference>
<evidence type="ECO:0000256" key="3">
    <source>
        <dbReference type="ARBA" id="ARBA00022833"/>
    </source>
</evidence>
<gene>
    <name evidence="6" type="ORF">g.12571</name>
</gene>
<dbReference type="GO" id="GO:0005737">
    <property type="term" value="C:cytoplasm"/>
    <property type="evidence" value="ECO:0007669"/>
    <property type="project" value="TreeGrafter"/>
</dbReference>
<evidence type="ECO:0000256" key="1">
    <source>
        <dbReference type="ARBA" id="ARBA00010718"/>
    </source>
</evidence>
<dbReference type="SMART" id="SM01057">
    <property type="entry name" value="Carb_anhydrase"/>
    <property type="match status" value="1"/>
</dbReference>
<dbReference type="AlphaFoldDB" id="A0A1B6LUD0"/>
<comment type="function">
    <text evidence="4">Reversible hydration of carbon dioxide.</text>
</comment>
<proteinExistence type="inferred from homology"/>
<comment type="cofactor">
    <cofactor evidence="4">
        <name>Zn(2+)</name>
        <dbReference type="ChEBI" id="CHEBI:29105"/>
    </cofactor>
</comment>
<feature type="domain" description="Alpha-carbonic anhydrase" evidence="5">
    <location>
        <begin position="1"/>
        <end position="222"/>
    </location>
</feature>
<name>A0A1B6LUD0_9HEMI</name>
<evidence type="ECO:0000256" key="2">
    <source>
        <dbReference type="ARBA" id="ARBA00022723"/>
    </source>
</evidence>
<sequence>MYLPTLEIVKGNTDGVQAKFYNSGHTVYVYIREEADLRPYLIGGPLKTKYIFEQMHFHWGSEDFWGSEHFIDGESFAVEIHAVHFNSKYNTFENASTQPDGLTVLTIFAEAINTDNDLLKPLCDLLPNVTKANTLVKLLVKDALQWIGSALDKNQLYYCYPGSLTTEPYSENVVFILLPEAITMSHNQLSEFRRIRSKSDQAVKENKRQLQPLHKRPIVRATGMRVIGGSRS</sequence>
<dbReference type="EMBL" id="GEBQ01012704">
    <property type="protein sequence ID" value="JAT27273.1"/>
    <property type="molecule type" value="Transcribed_RNA"/>
</dbReference>
<dbReference type="InterPro" id="IPR023561">
    <property type="entry name" value="Carbonic_anhydrase_a-class"/>
</dbReference>
<dbReference type="GO" id="GO:0004089">
    <property type="term" value="F:carbonate dehydratase activity"/>
    <property type="evidence" value="ECO:0007669"/>
    <property type="project" value="UniProtKB-UniRule"/>
</dbReference>
<dbReference type="PROSITE" id="PS51144">
    <property type="entry name" value="ALPHA_CA_2"/>
    <property type="match status" value="1"/>
</dbReference>
<dbReference type="Gene3D" id="3.10.200.10">
    <property type="entry name" value="Alpha carbonic anhydrase"/>
    <property type="match status" value="1"/>
</dbReference>
<dbReference type="PANTHER" id="PTHR18952:SF124">
    <property type="entry name" value="CARBONIC ANHYDRASE 7"/>
    <property type="match status" value="1"/>
</dbReference>
<dbReference type="Pfam" id="PF00194">
    <property type="entry name" value="Carb_anhydrase"/>
    <property type="match status" value="1"/>
</dbReference>
<evidence type="ECO:0000313" key="6">
    <source>
        <dbReference type="EMBL" id="JAT27273.1"/>
    </source>
</evidence>